<evidence type="ECO:0000313" key="2">
    <source>
        <dbReference type="EMBL" id="MCS4488480.1"/>
    </source>
</evidence>
<evidence type="ECO:0000313" key="3">
    <source>
        <dbReference type="Proteomes" id="UP001206548"/>
    </source>
</evidence>
<feature type="compositionally biased region" description="Polar residues" evidence="1">
    <location>
        <begin position="38"/>
        <end position="55"/>
    </location>
</feature>
<dbReference type="Pfam" id="PF09683">
    <property type="entry name" value="Lactococcin_972"/>
    <property type="match status" value="1"/>
</dbReference>
<keyword evidence="3" id="KW-1185">Reference proteome</keyword>
<dbReference type="EMBL" id="JANUXX010000006">
    <property type="protein sequence ID" value="MCS4488480.1"/>
    <property type="molecule type" value="Genomic_DNA"/>
</dbReference>
<organism evidence="2 3">
    <name type="scientific">Streptococcus sciuri</name>
    <dbReference type="NCBI Taxonomy" id="2973939"/>
    <lineage>
        <taxon>Bacteria</taxon>
        <taxon>Bacillati</taxon>
        <taxon>Bacillota</taxon>
        <taxon>Bacilli</taxon>
        <taxon>Lactobacillales</taxon>
        <taxon>Streptococcaceae</taxon>
        <taxon>Streptococcus</taxon>
    </lineage>
</organism>
<evidence type="ECO:0000256" key="1">
    <source>
        <dbReference type="SAM" id="MobiDB-lite"/>
    </source>
</evidence>
<dbReference type="Gene3D" id="2.60.40.2850">
    <property type="match status" value="1"/>
</dbReference>
<dbReference type="Proteomes" id="UP001206548">
    <property type="component" value="Unassembled WGS sequence"/>
</dbReference>
<dbReference type="RefSeq" id="WP_259138848.1">
    <property type="nucleotide sequence ID" value="NZ_JANUXX010000006.1"/>
</dbReference>
<gene>
    <name evidence="2" type="ORF">NXS10_05850</name>
</gene>
<protein>
    <submittedName>
        <fullName evidence="2">Lactococcin 972 family bacteriocin</fullName>
    </submittedName>
</protein>
<name>A0ABT2F7W1_9STRE</name>
<proteinExistence type="predicted"/>
<comment type="caution">
    <text evidence="2">The sequence shown here is derived from an EMBL/GenBank/DDBJ whole genome shotgun (WGS) entry which is preliminary data.</text>
</comment>
<dbReference type="InterPro" id="IPR006540">
    <property type="entry name" value="Lactococcin_972"/>
</dbReference>
<dbReference type="NCBIfam" id="TIGR01653">
    <property type="entry name" value="lactococcin_972"/>
    <property type="match status" value="1"/>
</dbReference>
<feature type="region of interest" description="Disordered" evidence="1">
    <location>
        <begin position="38"/>
        <end position="58"/>
    </location>
</feature>
<sequence length="80" mass="8631">MGLSTKALAVSVAGGTWNYGVGWNGTFGFSDYHHPSRSHTASVRNGRSGYTNSQRAAAGNWAKSTLRKIPPTGLEYFYGF</sequence>
<accession>A0ABT2F7W1</accession>
<reference evidence="2 3" key="1">
    <citation type="journal article" date="2023" name="Int. J. Syst. Evol. Microbiol.">
        <title>Streptococcus sciuri sp. nov., Staphylococcus marylandisciuri sp. nov. and Staphylococcus americanisciuri sp. nov., isolated from faeces of eastern grey squirrel (Sciurus carolinensis).</title>
        <authorList>
            <person name="Volokhov D.V."/>
            <person name="Zagorodnyaya T.A."/>
            <person name="Furtak V.A."/>
            <person name="Nattanmai G."/>
            <person name="Randall L."/>
            <person name="Jose S."/>
            <person name="Gao Y."/>
            <person name="Eisenberg T."/>
            <person name="Delmonte P."/>
            <person name="Blom J."/>
            <person name="Mitchell K.K."/>
        </authorList>
    </citation>
    <scope>NUCLEOTIDE SEQUENCE [LARGE SCALE GENOMIC DNA]</scope>
    <source>
        <strain evidence="2 3">SQ9-PEA</strain>
    </source>
</reference>